<dbReference type="AlphaFoldDB" id="A0A8J7M9I8"/>
<evidence type="ECO:0000256" key="1">
    <source>
        <dbReference type="ARBA" id="ARBA00023015"/>
    </source>
</evidence>
<dbReference type="SUPFAM" id="SSF52317">
    <property type="entry name" value="Class I glutamine amidotransferase-like"/>
    <property type="match status" value="1"/>
</dbReference>
<keyword evidence="1" id="KW-0805">Transcription regulation</keyword>
<dbReference type="InterPro" id="IPR050204">
    <property type="entry name" value="AraC_XylS_family_regulators"/>
</dbReference>
<dbReference type="PANTHER" id="PTHR46796">
    <property type="entry name" value="HTH-TYPE TRANSCRIPTIONAL ACTIVATOR RHAS-RELATED"/>
    <property type="match status" value="1"/>
</dbReference>
<dbReference type="SMART" id="SM00342">
    <property type="entry name" value="HTH_ARAC"/>
    <property type="match status" value="1"/>
</dbReference>
<dbReference type="Proteomes" id="UP000655420">
    <property type="component" value="Unassembled WGS sequence"/>
</dbReference>
<organism evidence="6 7">
    <name type="scientific">Thermohalobaculum xanthum</name>
    <dbReference type="NCBI Taxonomy" id="2753746"/>
    <lineage>
        <taxon>Bacteria</taxon>
        <taxon>Pseudomonadati</taxon>
        <taxon>Pseudomonadota</taxon>
        <taxon>Alphaproteobacteria</taxon>
        <taxon>Rhodobacterales</taxon>
        <taxon>Paracoccaceae</taxon>
        <taxon>Thermohalobaculum</taxon>
    </lineage>
</organism>
<evidence type="ECO:0000313" key="7">
    <source>
        <dbReference type="Proteomes" id="UP000655420"/>
    </source>
</evidence>
<sequence>MFEPDPAPLAVELLVLPETTLIQVAAVIEPMRAANRLLGRRQFAWTISTPDGAAAPTQAGIPVPAARAFDPLASREPLFVFASYNIDRHAAGTLIRRLGRAGRERPVIGGIEGGAWAVARAGLLTGRRATTHWEDLDAFAGTFPDIRVEPARFVIDGNRFTTGGAGPALDLMLALIRRRLGYPLALEVAKAFIYEPSGREEQAPALALARPREPVLASALSEMEANLDAPLPLERIARRAGVSARHLQTLFRRRFGVSPHGHYLALRLNHARRLLIETAQPVVEVAAAAGFASAASFTRAYRQMHGETPSQTRRAAGGHDIAPPASTSDD</sequence>
<dbReference type="InterPro" id="IPR029062">
    <property type="entry name" value="Class_I_gatase-like"/>
</dbReference>
<evidence type="ECO:0000256" key="2">
    <source>
        <dbReference type="ARBA" id="ARBA00023125"/>
    </source>
</evidence>
<reference evidence="6" key="1">
    <citation type="submission" date="2020-12" db="EMBL/GenBank/DDBJ databases">
        <title>Bacterial taxonomy.</title>
        <authorList>
            <person name="Pan X."/>
        </authorList>
    </citation>
    <scope>NUCLEOTIDE SEQUENCE</scope>
    <source>
        <strain evidence="6">M0105</strain>
    </source>
</reference>
<name>A0A8J7M9I8_9RHOB</name>
<dbReference type="Gene3D" id="3.40.50.880">
    <property type="match status" value="1"/>
</dbReference>
<keyword evidence="3" id="KW-0804">Transcription</keyword>
<feature type="region of interest" description="Disordered" evidence="4">
    <location>
        <begin position="304"/>
        <end position="330"/>
    </location>
</feature>
<dbReference type="EMBL" id="JAEHHL010000010">
    <property type="protein sequence ID" value="MBK0400735.1"/>
    <property type="molecule type" value="Genomic_DNA"/>
</dbReference>
<dbReference type="RefSeq" id="WP_200612119.1">
    <property type="nucleotide sequence ID" value="NZ_JAEHHL010000010.1"/>
</dbReference>
<feature type="domain" description="HTH araC/xylS-type" evidence="5">
    <location>
        <begin position="217"/>
        <end position="315"/>
    </location>
</feature>
<evidence type="ECO:0000256" key="3">
    <source>
        <dbReference type="ARBA" id="ARBA00023163"/>
    </source>
</evidence>
<dbReference type="SUPFAM" id="SSF46689">
    <property type="entry name" value="Homeodomain-like"/>
    <property type="match status" value="2"/>
</dbReference>
<dbReference type="PROSITE" id="PS00041">
    <property type="entry name" value="HTH_ARAC_FAMILY_1"/>
    <property type="match status" value="1"/>
</dbReference>
<dbReference type="GO" id="GO:0043565">
    <property type="term" value="F:sequence-specific DNA binding"/>
    <property type="evidence" value="ECO:0007669"/>
    <property type="project" value="InterPro"/>
</dbReference>
<proteinExistence type="predicted"/>
<dbReference type="Gene3D" id="1.10.10.60">
    <property type="entry name" value="Homeodomain-like"/>
    <property type="match status" value="2"/>
</dbReference>
<keyword evidence="7" id="KW-1185">Reference proteome</keyword>
<evidence type="ECO:0000256" key="4">
    <source>
        <dbReference type="SAM" id="MobiDB-lite"/>
    </source>
</evidence>
<dbReference type="InterPro" id="IPR018062">
    <property type="entry name" value="HTH_AraC-typ_CS"/>
</dbReference>
<dbReference type="InterPro" id="IPR018060">
    <property type="entry name" value="HTH_AraC"/>
</dbReference>
<keyword evidence="2" id="KW-0238">DNA-binding</keyword>
<dbReference type="InterPro" id="IPR009057">
    <property type="entry name" value="Homeodomain-like_sf"/>
</dbReference>
<evidence type="ECO:0000313" key="6">
    <source>
        <dbReference type="EMBL" id="MBK0400735.1"/>
    </source>
</evidence>
<accession>A0A8J7M9I8</accession>
<dbReference type="GO" id="GO:0003700">
    <property type="term" value="F:DNA-binding transcription factor activity"/>
    <property type="evidence" value="ECO:0007669"/>
    <property type="project" value="InterPro"/>
</dbReference>
<evidence type="ECO:0000259" key="5">
    <source>
        <dbReference type="PROSITE" id="PS01124"/>
    </source>
</evidence>
<dbReference type="PROSITE" id="PS01124">
    <property type="entry name" value="HTH_ARAC_FAMILY_2"/>
    <property type="match status" value="1"/>
</dbReference>
<gene>
    <name evidence="6" type="ORF">H0I76_16165</name>
</gene>
<dbReference type="InterPro" id="IPR020449">
    <property type="entry name" value="Tscrpt_reg_AraC-type_HTH"/>
</dbReference>
<dbReference type="PRINTS" id="PR00032">
    <property type="entry name" value="HTHARAC"/>
</dbReference>
<dbReference type="CDD" id="cd03136">
    <property type="entry name" value="GATase1_AraC_ArgR_like"/>
    <property type="match status" value="1"/>
</dbReference>
<protein>
    <submittedName>
        <fullName evidence="6">GlxA family transcriptional regulator</fullName>
    </submittedName>
</protein>
<dbReference type="Pfam" id="PF12833">
    <property type="entry name" value="HTH_18"/>
    <property type="match status" value="1"/>
</dbReference>
<comment type="caution">
    <text evidence="6">The sequence shown here is derived from an EMBL/GenBank/DDBJ whole genome shotgun (WGS) entry which is preliminary data.</text>
</comment>